<dbReference type="GO" id="GO:0006261">
    <property type="term" value="P:DNA-templated DNA replication"/>
    <property type="evidence" value="ECO:0007669"/>
    <property type="project" value="TreeGrafter"/>
</dbReference>
<name>A0A2V3VJ13_9BACI</name>
<dbReference type="Gene3D" id="3.40.50.300">
    <property type="entry name" value="P-loop containing nucleotide triphosphate hydrolases"/>
    <property type="match status" value="1"/>
</dbReference>
<evidence type="ECO:0000313" key="2">
    <source>
        <dbReference type="Proteomes" id="UP000247978"/>
    </source>
</evidence>
<dbReference type="GO" id="GO:0003887">
    <property type="term" value="F:DNA-directed DNA polymerase activity"/>
    <property type="evidence" value="ECO:0007669"/>
    <property type="project" value="InterPro"/>
</dbReference>
<reference evidence="1 2" key="1">
    <citation type="submission" date="2018-05" db="EMBL/GenBank/DDBJ databases">
        <title>Genomic Encyclopedia of Type Strains, Phase IV (KMG-IV): sequencing the most valuable type-strain genomes for metagenomic binning, comparative biology and taxonomic classification.</title>
        <authorList>
            <person name="Goeker M."/>
        </authorList>
    </citation>
    <scope>NUCLEOTIDE SEQUENCE [LARGE SCALE GENOMIC DNA]</scope>
    <source>
        <strain evidence="1 2">DSM 28556</strain>
    </source>
</reference>
<dbReference type="PANTHER" id="PTHR11669">
    <property type="entry name" value="REPLICATION FACTOR C / DNA POLYMERASE III GAMMA-TAU SUBUNIT"/>
    <property type="match status" value="1"/>
</dbReference>
<sequence>MKTWAELNEIQPLVGRIMTNSFQKERVSHAYLVQGSRGTGKKTIAKLIAMTLFCHDKNGIEPCQACHMCKRINSGNHPDVHWIEPEGKSIKNEQIEALQTEFGYTGLESTRKVYIISQAEALTVNAANRILKFLEEPEIETTALLLTDNGQGIIPTIRSRCQILDLKPLDDEAFRHRLINLDSMTISENNARFISALTNNIDEAMVYHSEEKIYQIRDLVSQFIYILLSHYDERYLFVHQKWLVQLKDRKAQEQGLDLLLLAFKDIINDQIGREKNMFLFQPNDGLLKRAGEQFSQKRLLRILQALLSAKQKLHQNVHPTLVMEQLVLQF</sequence>
<dbReference type="NCBIfam" id="TIGR00678">
    <property type="entry name" value="holB"/>
    <property type="match status" value="1"/>
</dbReference>
<dbReference type="NCBIfam" id="NF005972">
    <property type="entry name" value="PRK08058.1"/>
    <property type="match status" value="1"/>
</dbReference>
<dbReference type="Pfam" id="PF13177">
    <property type="entry name" value="DNA_pol3_delta2"/>
    <property type="match status" value="1"/>
</dbReference>
<dbReference type="EMBL" id="QJJQ01000021">
    <property type="protein sequence ID" value="PXW81530.1"/>
    <property type="molecule type" value="Genomic_DNA"/>
</dbReference>
<evidence type="ECO:0000313" key="1">
    <source>
        <dbReference type="EMBL" id="PXW81530.1"/>
    </source>
</evidence>
<proteinExistence type="predicted"/>
<dbReference type="RefSeq" id="WP_110397297.1">
    <property type="nucleotide sequence ID" value="NZ_JADIJL010000023.1"/>
</dbReference>
<accession>A0A2V3VJ13</accession>
<dbReference type="OrthoDB" id="9810148at2"/>
<dbReference type="FunFam" id="3.40.50.300:FF:001255">
    <property type="entry name" value="DNA polymerase III subunit delta"/>
    <property type="match status" value="1"/>
</dbReference>
<dbReference type="GO" id="GO:0008408">
    <property type="term" value="F:3'-5' exonuclease activity"/>
    <property type="evidence" value="ECO:0007669"/>
    <property type="project" value="InterPro"/>
</dbReference>
<comment type="caution">
    <text evidence="1">The sequence shown here is derived from an EMBL/GenBank/DDBJ whole genome shotgun (WGS) entry which is preliminary data.</text>
</comment>
<gene>
    <name evidence="1" type="ORF">DFR56_12124</name>
</gene>
<keyword evidence="2" id="KW-1185">Reference proteome</keyword>
<dbReference type="InterPro" id="IPR004622">
    <property type="entry name" value="DNA_pol_HolB"/>
</dbReference>
<dbReference type="InterPro" id="IPR050238">
    <property type="entry name" value="DNA_Rep/Repair_Clamp_Loader"/>
</dbReference>
<protein>
    <submittedName>
        <fullName evidence="1">DNA polymerase III delta prime subunit</fullName>
    </submittedName>
</protein>
<dbReference type="SUPFAM" id="SSF52540">
    <property type="entry name" value="P-loop containing nucleoside triphosphate hydrolases"/>
    <property type="match status" value="1"/>
</dbReference>
<dbReference type="PANTHER" id="PTHR11669:SF8">
    <property type="entry name" value="DNA POLYMERASE III SUBUNIT DELTA"/>
    <property type="match status" value="1"/>
</dbReference>
<dbReference type="Proteomes" id="UP000247978">
    <property type="component" value="Unassembled WGS sequence"/>
</dbReference>
<dbReference type="InterPro" id="IPR027417">
    <property type="entry name" value="P-loop_NTPase"/>
</dbReference>
<organism evidence="1 2">
    <name type="scientific">Pseudogracilibacillus auburnensis</name>
    <dbReference type="NCBI Taxonomy" id="1494959"/>
    <lineage>
        <taxon>Bacteria</taxon>
        <taxon>Bacillati</taxon>
        <taxon>Bacillota</taxon>
        <taxon>Bacilli</taxon>
        <taxon>Bacillales</taxon>
        <taxon>Bacillaceae</taxon>
        <taxon>Pseudogracilibacillus</taxon>
    </lineage>
</organism>
<dbReference type="AlphaFoldDB" id="A0A2V3VJ13"/>